<feature type="chain" id="PRO_5013891230" description="Sel1 repeat family protein" evidence="1">
    <location>
        <begin position="19"/>
        <end position="241"/>
    </location>
</feature>
<gene>
    <name evidence="2" type="ORF">CR152_16380</name>
</gene>
<dbReference type="Pfam" id="PF08238">
    <property type="entry name" value="Sel1"/>
    <property type="match status" value="2"/>
</dbReference>
<feature type="signal peptide" evidence="1">
    <location>
        <begin position="1"/>
        <end position="18"/>
    </location>
</feature>
<keyword evidence="3" id="KW-1185">Reference proteome</keyword>
<dbReference type="Proteomes" id="UP000229897">
    <property type="component" value="Chromosome"/>
</dbReference>
<evidence type="ECO:0000313" key="2">
    <source>
        <dbReference type="EMBL" id="ATQ75933.1"/>
    </source>
</evidence>
<dbReference type="InterPro" id="IPR011990">
    <property type="entry name" value="TPR-like_helical_dom_sf"/>
</dbReference>
<reference evidence="2" key="1">
    <citation type="submission" date="2017-10" db="EMBL/GenBank/DDBJ databases">
        <title>Massilia psychrophilum sp. nov., a novel purple-pigmented bacterium isolated from Tianshan glacier, Xinjiang Municipality, China.</title>
        <authorList>
            <person name="Wang H."/>
        </authorList>
    </citation>
    <scope>NUCLEOTIDE SEQUENCE [LARGE SCALE GENOMIC DNA]</scope>
    <source>
        <strain evidence="2">B2</strain>
    </source>
</reference>
<dbReference type="KEGG" id="mass:CR152_16380"/>
<evidence type="ECO:0000256" key="1">
    <source>
        <dbReference type="SAM" id="SignalP"/>
    </source>
</evidence>
<protein>
    <recommendedName>
        <fullName evidence="4">Sel1 repeat family protein</fullName>
    </recommendedName>
</protein>
<accession>A0A2D2DLS7</accession>
<dbReference type="SUPFAM" id="SSF81901">
    <property type="entry name" value="HCP-like"/>
    <property type="match status" value="1"/>
</dbReference>
<sequence length="241" mass="26439">MKKYLFCLGLMLAGVAHADELADANALFAKKAYPQALQLYTKLANAGNAEAQLHMGEMYFYGEAGTVDLAKAEAWFKKSAAKGNKTAAGSLEMIKKREARRADLDYWIGKYDGADLTTGQFRCPAPRIPAMSKQNEEIESVSAKVAAWQDCYNGFVRNLNEASPLTKRIPKDVADLLTKEETEQSRVYLEGVYAGIAENAKVSAKLVLADFGAWRSATDAYIKEHNRIVTEAATTAPRKGD</sequence>
<dbReference type="RefSeq" id="WP_099876117.1">
    <property type="nucleotide sequence ID" value="NZ_CP024608.1"/>
</dbReference>
<dbReference type="OrthoDB" id="8703429at2"/>
<evidence type="ECO:0008006" key="4">
    <source>
        <dbReference type="Google" id="ProtNLM"/>
    </source>
</evidence>
<dbReference type="EMBL" id="CP024608">
    <property type="protein sequence ID" value="ATQ75933.1"/>
    <property type="molecule type" value="Genomic_DNA"/>
</dbReference>
<dbReference type="AlphaFoldDB" id="A0A2D2DLS7"/>
<dbReference type="InterPro" id="IPR006597">
    <property type="entry name" value="Sel1-like"/>
</dbReference>
<organism evidence="2 3">
    <name type="scientific">Massilia violaceinigra</name>
    <dbReference type="NCBI Taxonomy" id="2045208"/>
    <lineage>
        <taxon>Bacteria</taxon>
        <taxon>Pseudomonadati</taxon>
        <taxon>Pseudomonadota</taxon>
        <taxon>Betaproteobacteria</taxon>
        <taxon>Burkholderiales</taxon>
        <taxon>Oxalobacteraceae</taxon>
        <taxon>Telluria group</taxon>
        <taxon>Massilia</taxon>
    </lineage>
</organism>
<proteinExistence type="predicted"/>
<dbReference type="SMART" id="SM00671">
    <property type="entry name" value="SEL1"/>
    <property type="match status" value="1"/>
</dbReference>
<keyword evidence="1" id="KW-0732">Signal</keyword>
<name>A0A2D2DLS7_9BURK</name>
<dbReference type="Gene3D" id="1.25.40.10">
    <property type="entry name" value="Tetratricopeptide repeat domain"/>
    <property type="match status" value="1"/>
</dbReference>
<evidence type="ECO:0000313" key="3">
    <source>
        <dbReference type="Proteomes" id="UP000229897"/>
    </source>
</evidence>